<proteinExistence type="predicted"/>
<dbReference type="InterPro" id="IPR037012">
    <property type="entry name" value="NanQ/TabA/YiaL_sf"/>
</dbReference>
<reference evidence="2" key="1">
    <citation type="submission" date="2019-09" db="EMBL/GenBank/DDBJ databases">
        <title>Distinct polysaccharide growth profiles of human intestinal Prevotella copri isolates.</title>
        <authorList>
            <person name="Fehlner-Peach H."/>
            <person name="Magnabosco C."/>
            <person name="Raghavan V."/>
            <person name="Scher J.U."/>
            <person name="Tett A."/>
            <person name="Cox L.M."/>
            <person name="Gottsegen C."/>
            <person name="Watters A."/>
            <person name="Wiltshire- Gordon J.D."/>
            <person name="Segata N."/>
            <person name="Bonneau R."/>
            <person name="Littman D.R."/>
        </authorList>
    </citation>
    <scope>NUCLEOTIDE SEQUENCE [LARGE SCALE GENOMIC DNA]</scope>
    <source>
        <strain evidence="2">iAU3127</strain>
    </source>
</reference>
<dbReference type="EMBL" id="VZAP01000153">
    <property type="protein sequence ID" value="MQO93377.1"/>
    <property type="molecule type" value="Genomic_DNA"/>
</dbReference>
<dbReference type="PANTHER" id="PTHR34986:SF1">
    <property type="entry name" value="PROTEIN YIAL"/>
    <property type="match status" value="1"/>
</dbReference>
<gene>
    <name evidence="1" type="ORF">F7D31_12065</name>
</gene>
<comment type="caution">
    <text evidence="1">The sequence shown here is derived from an EMBL/GenBank/DDBJ whole genome shotgun (WGS) entry which is preliminary data.</text>
</comment>
<dbReference type="Gene3D" id="2.60.120.370">
    <property type="entry name" value="YhcH/YjgK/YiaL"/>
    <property type="match status" value="1"/>
</dbReference>
<accession>A0AA91A7C8</accession>
<evidence type="ECO:0000313" key="2">
    <source>
        <dbReference type="Proteomes" id="UP000421283"/>
    </source>
</evidence>
<dbReference type="Proteomes" id="UP000421283">
    <property type="component" value="Unassembled WGS sequence"/>
</dbReference>
<sequence>MIISSLKQSERIESLHPLFKMAFDYIKSHDLLHTPCGRIELQGDDLFINNVNPECIAAEQQVLEMHKKYIDIHVLLEGEETIGWKDIDDTGEPAKPYDDEADCALYAEPASVYAKLHPGQFMIVWPEDPHAPVIGTGKVRKLIVKVKI</sequence>
<dbReference type="Pfam" id="PF04074">
    <property type="entry name" value="DUF386"/>
    <property type="match status" value="1"/>
</dbReference>
<dbReference type="SUPFAM" id="SSF51197">
    <property type="entry name" value="Clavaminate synthase-like"/>
    <property type="match status" value="1"/>
</dbReference>
<name>A0AA91A7C8_9BACT</name>
<dbReference type="InterPro" id="IPR004375">
    <property type="entry name" value="NanQ/TabA/YiaL"/>
</dbReference>
<organism evidence="1 2">
    <name type="scientific">Segatella copri</name>
    <dbReference type="NCBI Taxonomy" id="165179"/>
    <lineage>
        <taxon>Bacteria</taxon>
        <taxon>Pseudomonadati</taxon>
        <taxon>Bacteroidota</taxon>
        <taxon>Bacteroidia</taxon>
        <taxon>Bacteroidales</taxon>
        <taxon>Prevotellaceae</taxon>
        <taxon>Segatella</taxon>
    </lineage>
</organism>
<protein>
    <submittedName>
        <fullName evidence="1">DUF386 domain-containing protein</fullName>
    </submittedName>
</protein>
<dbReference type="PANTHER" id="PTHR34986">
    <property type="entry name" value="EVOLVED BETA-GALACTOSIDASE SUBUNIT BETA"/>
    <property type="match status" value="1"/>
</dbReference>
<dbReference type="NCBIfam" id="TIGR00022">
    <property type="entry name" value="YhcH/YjgK/YiaL family protein"/>
    <property type="match status" value="1"/>
</dbReference>
<dbReference type="RefSeq" id="WP_153139352.1">
    <property type="nucleotide sequence ID" value="NZ_VZAP01000153.1"/>
</dbReference>
<dbReference type="GO" id="GO:0005829">
    <property type="term" value="C:cytosol"/>
    <property type="evidence" value="ECO:0007669"/>
    <property type="project" value="TreeGrafter"/>
</dbReference>
<dbReference type="AlphaFoldDB" id="A0AA91A7C8"/>
<evidence type="ECO:0000313" key="1">
    <source>
        <dbReference type="EMBL" id="MQO93377.1"/>
    </source>
</evidence>